<evidence type="ECO:0000256" key="3">
    <source>
        <dbReference type="ARBA" id="ARBA00022741"/>
    </source>
</evidence>
<accession>A0ABS7VU30</accession>
<dbReference type="Proteomes" id="UP000704176">
    <property type="component" value="Unassembled WGS sequence"/>
</dbReference>
<evidence type="ECO:0000259" key="5">
    <source>
        <dbReference type="Pfam" id="PF00005"/>
    </source>
</evidence>
<dbReference type="InterPro" id="IPR050319">
    <property type="entry name" value="ABC_transp_ATP-bind"/>
</dbReference>
<dbReference type="Gene3D" id="3.40.50.300">
    <property type="entry name" value="P-loop containing nucleotide triphosphate hydrolases"/>
    <property type="match status" value="1"/>
</dbReference>
<dbReference type="Pfam" id="PF00005">
    <property type="entry name" value="ABC_tran"/>
    <property type="match status" value="1"/>
</dbReference>
<dbReference type="EMBL" id="JAIRBM010000027">
    <property type="protein sequence ID" value="MBZ6079099.1"/>
    <property type="molecule type" value="Genomic_DNA"/>
</dbReference>
<evidence type="ECO:0000256" key="4">
    <source>
        <dbReference type="ARBA" id="ARBA00022840"/>
    </source>
</evidence>
<name>A0ABS7VU30_9HYPH</name>
<reference evidence="6 7" key="1">
    <citation type="submission" date="2021-09" db="EMBL/GenBank/DDBJ databases">
        <title>The complete genome sequence of a new microorganism.</title>
        <authorList>
            <person name="Zi Z."/>
        </authorList>
    </citation>
    <scope>NUCLEOTIDE SEQUENCE [LARGE SCALE GENOMIC DNA]</scope>
    <source>
        <strain evidence="6 7">WGZ8</strain>
    </source>
</reference>
<dbReference type="InterPro" id="IPR027417">
    <property type="entry name" value="P-loop_NTPase"/>
</dbReference>
<keyword evidence="4 6" id="KW-0067">ATP-binding</keyword>
<protein>
    <submittedName>
        <fullName evidence="6">ATP-binding cassette domain-containing protein</fullName>
    </submittedName>
</protein>
<dbReference type="PANTHER" id="PTHR43776:SF7">
    <property type="entry name" value="D,D-DIPEPTIDE TRANSPORT ATP-BINDING PROTEIN DDPF-RELATED"/>
    <property type="match status" value="1"/>
</dbReference>
<dbReference type="InterPro" id="IPR003439">
    <property type="entry name" value="ABC_transporter-like_ATP-bd"/>
</dbReference>
<feature type="domain" description="ABC transporter" evidence="5">
    <location>
        <begin position="31"/>
        <end position="67"/>
    </location>
</feature>
<dbReference type="SUPFAM" id="SSF52540">
    <property type="entry name" value="P-loop containing nucleoside triphosphate hydrolases"/>
    <property type="match status" value="1"/>
</dbReference>
<comment type="caution">
    <text evidence="6">The sequence shown here is derived from an EMBL/GenBank/DDBJ whole genome shotgun (WGS) entry which is preliminary data.</text>
</comment>
<evidence type="ECO:0000313" key="6">
    <source>
        <dbReference type="EMBL" id="MBZ6079099.1"/>
    </source>
</evidence>
<comment type="similarity">
    <text evidence="1">Belongs to the ABC transporter superfamily.</text>
</comment>
<keyword evidence="2" id="KW-0813">Transport</keyword>
<evidence type="ECO:0000313" key="7">
    <source>
        <dbReference type="Proteomes" id="UP000704176"/>
    </source>
</evidence>
<keyword evidence="3" id="KW-0547">Nucleotide-binding</keyword>
<evidence type="ECO:0000256" key="2">
    <source>
        <dbReference type="ARBA" id="ARBA00022448"/>
    </source>
</evidence>
<evidence type="ECO:0000256" key="1">
    <source>
        <dbReference type="ARBA" id="ARBA00005417"/>
    </source>
</evidence>
<dbReference type="PANTHER" id="PTHR43776">
    <property type="entry name" value="TRANSPORT ATP-BINDING PROTEIN"/>
    <property type="match status" value="1"/>
</dbReference>
<sequence>MNRQLHEHAGHRTALRSCCKSERSVKSVYGFDLTIGAGETLGLVGESGCGKSSLWRMLVPLDEPTAG</sequence>
<dbReference type="RefSeq" id="WP_224315848.1">
    <property type="nucleotide sequence ID" value="NZ_JAIRBM010000027.1"/>
</dbReference>
<organism evidence="6 7">
    <name type="scientific">Microvirga puerhi</name>
    <dbReference type="NCBI Taxonomy" id="2876078"/>
    <lineage>
        <taxon>Bacteria</taxon>
        <taxon>Pseudomonadati</taxon>
        <taxon>Pseudomonadota</taxon>
        <taxon>Alphaproteobacteria</taxon>
        <taxon>Hyphomicrobiales</taxon>
        <taxon>Methylobacteriaceae</taxon>
        <taxon>Microvirga</taxon>
    </lineage>
</organism>
<keyword evidence="7" id="KW-1185">Reference proteome</keyword>
<dbReference type="GO" id="GO:0005524">
    <property type="term" value="F:ATP binding"/>
    <property type="evidence" value="ECO:0007669"/>
    <property type="project" value="UniProtKB-KW"/>
</dbReference>
<proteinExistence type="inferred from homology"/>
<gene>
    <name evidence="6" type="ORF">K9B37_22855</name>
</gene>